<evidence type="ECO:0000313" key="4">
    <source>
        <dbReference type="Proteomes" id="UP000275772"/>
    </source>
</evidence>
<dbReference type="VEuPathDB" id="FungiDB:BLGHR1_12736"/>
<feature type="compositionally biased region" description="Acidic residues" evidence="2">
    <location>
        <begin position="254"/>
        <end position="265"/>
    </location>
</feature>
<dbReference type="EMBL" id="UNSH01000041">
    <property type="protein sequence ID" value="SZF01960.1"/>
    <property type="molecule type" value="Genomic_DNA"/>
</dbReference>
<name>A0A383URI8_BLUHO</name>
<gene>
    <name evidence="3" type="ORF">BLGHR1_12736</name>
</gene>
<evidence type="ECO:0000313" key="3">
    <source>
        <dbReference type="EMBL" id="SZF01960.1"/>
    </source>
</evidence>
<feature type="compositionally biased region" description="Polar residues" evidence="2">
    <location>
        <begin position="444"/>
        <end position="456"/>
    </location>
</feature>
<feature type="compositionally biased region" description="Polar residues" evidence="2">
    <location>
        <begin position="519"/>
        <end position="548"/>
    </location>
</feature>
<feature type="region of interest" description="Disordered" evidence="2">
    <location>
        <begin position="284"/>
        <end position="343"/>
    </location>
</feature>
<proteinExistence type="predicted"/>
<feature type="compositionally biased region" description="Polar residues" evidence="2">
    <location>
        <begin position="317"/>
        <end position="337"/>
    </location>
</feature>
<feature type="region of interest" description="Disordered" evidence="2">
    <location>
        <begin position="507"/>
        <end position="548"/>
    </location>
</feature>
<feature type="region of interest" description="Disordered" evidence="2">
    <location>
        <begin position="370"/>
        <end position="425"/>
    </location>
</feature>
<feature type="region of interest" description="Disordered" evidence="2">
    <location>
        <begin position="442"/>
        <end position="466"/>
    </location>
</feature>
<dbReference type="Proteomes" id="UP000275772">
    <property type="component" value="Unassembled WGS sequence"/>
</dbReference>
<organism evidence="3 4">
    <name type="scientific">Blumeria hordei</name>
    <name type="common">Barley powdery mildew</name>
    <name type="synonym">Blumeria graminis f. sp. hordei</name>
    <dbReference type="NCBI Taxonomy" id="2867405"/>
    <lineage>
        <taxon>Eukaryota</taxon>
        <taxon>Fungi</taxon>
        <taxon>Dikarya</taxon>
        <taxon>Ascomycota</taxon>
        <taxon>Pezizomycotina</taxon>
        <taxon>Leotiomycetes</taxon>
        <taxon>Erysiphales</taxon>
        <taxon>Erysiphaceae</taxon>
        <taxon>Blumeria</taxon>
    </lineage>
</organism>
<protein>
    <recommendedName>
        <fullName evidence="5">Centrosomin N-terminal motif 1 domain-containing protein</fullName>
    </recommendedName>
</protein>
<feature type="region of interest" description="Disordered" evidence="2">
    <location>
        <begin position="202"/>
        <end position="232"/>
    </location>
</feature>
<reference evidence="3 4" key="1">
    <citation type="submission" date="2017-11" db="EMBL/GenBank/DDBJ databases">
        <authorList>
            <person name="Kracher B."/>
        </authorList>
    </citation>
    <scope>NUCLEOTIDE SEQUENCE [LARGE SCALE GENOMIC DNA]</scope>
    <source>
        <strain evidence="3 4">RACE1</strain>
    </source>
</reference>
<feature type="compositionally biased region" description="Polar residues" evidence="2">
    <location>
        <begin position="20"/>
        <end position="30"/>
    </location>
</feature>
<feature type="coiled-coil region" evidence="1">
    <location>
        <begin position="150"/>
        <end position="184"/>
    </location>
</feature>
<keyword evidence="1" id="KW-0175">Coiled coil</keyword>
<evidence type="ECO:0008006" key="5">
    <source>
        <dbReference type="Google" id="ProtNLM"/>
    </source>
</evidence>
<accession>A0A383URI8</accession>
<feature type="compositionally biased region" description="Low complexity" evidence="2">
    <location>
        <begin position="1"/>
        <end position="19"/>
    </location>
</feature>
<feature type="region of interest" description="Disordered" evidence="2">
    <location>
        <begin position="246"/>
        <end position="270"/>
    </location>
</feature>
<feature type="compositionally biased region" description="Basic and acidic residues" evidence="2">
    <location>
        <begin position="43"/>
        <end position="53"/>
    </location>
</feature>
<feature type="region of interest" description="Disordered" evidence="2">
    <location>
        <begin position="1"/>
        <end position="85"/>
    </location>
</feature>
<evidence type="ECO:0000256" key="2">
    <source>
        <dbReference type="SAM" id="MobiDB-lite"/>
    </source>
</evidence>
<evidence type="ECO:0000256" key="1">
    <source>
        <dbReference type="SAM" id="Coils"/>
    </source>
</evidence>
<sequence length="734" mass="82034">MSRNSSARVTPSSSNSSTSYLPQNRNTTPGGRQVGTAGSLLQERLRERDAERRRSIHFGDGGSSGSPARSLQERNDRRSSLNGVGVKGMGVKQWEEQTSSLHKQNYNLKLELFHRRDRQSKLESELAAAQKIIEEQAEYQEMNDILMVELERRDQAVDEAINLITSLEEQVELLRKENERLRLGQGSKKVESRVGLANDLRKNYPSSLEDQTLHSRSIPRMPSFLSDQSGETEALRSLYTKRVGASESTLSKLEEEEEEGNQEEMDSPRLSVLSRLSESSFISVYGDKNAPNDNFSLDRDNTPDENTTSAWVEENAADNSTKRLSLQSTQNFQQSSPDLLRPCRLEGHKKTSSLKSVGLIVNTQNHLNSYRNSRGYEDSHALPPTPDTCRTEKLNGDLQKSNELFSQPGRGQATYPSNRTHDLPLRPRSACETVLSRHDGYGWNTPTETDTGSINSTEDESFPHTRLRRIKTPTLFKFSQSEWGREVLSDHESALSDQFLVRRASELQDNTSEDDTQHNVKTQSNNTPSMVSPKSSEPNVLSDPESSLQVVPARRSQTLTRETMNPSIRHVSVASAVASSVVSAVANNPSPVWRRNPISLTLARFRRHDSSSTNSHTTAKTKPVVKTQVLQLERSSGTDDATPPPILRYREVTPSHRPVSASSVNISRADVVKDVMQEKREERQRRMSGCIASSALSREFQCGGAERDEEDGVGKGMRKWLGIGSGRCNSLKRS</sequence>
<dbReference type="AlphaFoldDB" id="A0A383URI8"/>